<feature type="compositionally biased region" description="Acidic residues" evidence="7">
    <location>
        <begin position="295"/>
        <end position="306"/>
    </location>
</feature>
<dbReference type="PANTHER" id="PTHR23427">
    <property type="entry name" value="SURFEIT LOCUS PROTEIN"/>
    <property type="match status" value="1"/>
</dbReference>
<evidence type="ECO:0000256" key="5">
    <source>
        <dbReference type="ARBA" id="ARBA00023136"/>
    </source>
</evidence>
<feature type="region of interest" description="Disordered" evidence="7">
    <location>
        <begin position="268"/>
        <end position="306"/>
    </location>
</feature>
<keyword evidence="9" id="KW-1185">Reference proteome</keyword>
<name>A0ABW5RFR7_9MICO</name>
<keyword evidence="3 6" id="KW-0812">Transmembrane</keyword>
<evidence type="ECO:0000256" key="4">
    <source>
        <dbReference type="ARBA" id="ARBA00022989"/>
    </source>
</evidence>
<evidence type="ECO:0000256" key="7">
    <source>
        <dbReference type="SAM" id="MobiDB-lite"/>
    </source>
</evidence>
<dbReference type="Proteomes" id="UP001597453">
    <property type="component" value="Unassembled WGS sequence"/>
</dbReference>
<reference evidence="9" key="1">
    <citation type="journal article" date="2019" name="Int. J. Syst. Evol. Microbiol.">
        <title>The Global Catalogue of Microorganisms (GCM) 10K type strain sequencing project: providing services to taxonomists for standard genome sequencing and annotation.</title>
        <authorList>
            <consortium name="The Broad Institute Genomics Platform"/>
            <consortium name="The Broad Institute Genome Sequencing Center for Infectious Disease"/>
            <person name="Wu L."/>
            <person name="Ma J."/>
        </authorList>
    </citation>
    <scope>NUCLEOTIDE SEQUENCE [LARGE SCALE GENOMIC DNA]</scope>
    <source>
        <strain evidence="9">TISTR 1511</strain>
    </source>
</reference>
<evidence type="ECO:0000256" key="2">
    <source>
        <dbReference type="ARBA" id="ARBA00007165"/>
    </source>
</evidence>
<dbReference type="InterPro" id="IPR002994">
    <property type="entry name" value="Surf1/Shy1"/>
</dbReference>
<dbReference type="PROSITE" id="PS50895">
    <property type="entry name" value="SURF1"/>
    <property type="match status" value="1"/>
</dbReference>
<dbReference type="PANTHER" id="PTHR23427:SF2">
    <property type="entry name" value="SURFEIT LOCUS PROTEIN 1"/>
    <property type="match status" value="1"/>
</dbReference>
<comment type="caution">
    <text evidence="8">The sequence shown here is derived from an EMBL/GenBank/DDBJ whole genome shotgun (WGS) entry which is preliminary data.</text>
</comment>
<comment type="similarity">
    <text evidence="2 6">Belongs to the SURF1 family.</text>
</comment>
<dbReference type="RefSeq" id="WP_245610489.1">
    <property type="nucleotide sequence ID" value="NZ_JBHUNF010000001.1"/>
</dbReference>
<keyword evidence="5 6" id="KW-0472">Membrane</keyword>
<feature type="transmembrane region" description="Helical" evidence="6">
    <location>
        <begin position="241"/>
        <end position="260"/>
    </location>
</feature>
<evidence type="ECO:0000256" key="6">
    <source>
        <dbReference type="RuleBase" id="RU363076"/>
    </source>
</evidence>
<proteinExistence type="inferred from homology"/>
<dbReference type="InterPro" id="IPR045214">
    <property type="entry name" value="Surf1/Surf4"/>
</dbReference>
<organism evidence="8 9">
    <name type="scientific">Gulosibacter bifidus</name>
    <dbReference type="NCBI Taxonomy" id="272239"/>
    <lineage>
        <taxon>Bacteria</taxon>
        <taxon>Bacillati</taxon>
        <taxon>Actinomycetota</taxon>
        <taxon>Actinomycetes</taxon>
        <taxon>Micrococcales</taxon>
        <taxon>Microbacteriaceae</taxon>
        <taxon>Gulosibacter</taxon>
    </lineage>
</organism>
<dbReference type="Pfam" id="PF02104">
    <property type="entry name" value="SURF1"/>
    <property type="match status" value="1"/>
</dbReference>
<evidence type="ECO:0000256" key="3">
    <source>
        <dbReference type="ARBA" id="ARBA00022692"/>
    </source>
</evidence>
<feature type="transmembrane region" description="Helical" evidence="6">
    <location>
        <begin position="36"/>
        <end position="54"/>
    </location>
</feature>
<protein>
    <recommendedName>
        <fullName evidence="6">SURF1-like protein</fullName>
    </recommendedName>
</protein>
<keyword evidence="4 6" id="KW-1133">Transmembrane helix</keyword>
<evidence type="ECO:0000313" key="9">
    <source>
        <dbReference type="Proteomes" id="UP001597453"/>
    </source>
</evidence>
<dbReference type="EMBL" id="JBHUNF010000001">
    <property type="protein sequence ID" value="MFD2673922.1"/>
    <property type="molecule type" value="Genomic_DNA"/>
</dbReference>
<accession>A0ABW5RFR7</accession>
<comment type="subcellular location">
    <subcellularLocation>
        <location evidence="6">Cell membrane</location>
        <topology evidence="6">Multi-pass membrane protein</topology>
    </subcellularLocation>
    <subcellularLocation>
        <location evidence="1">Membrane</location>
    </subcellularLocation>
</comment>
<dbReference type="CDD" id="cd06662">
    <property type="entry name" value="SURF1"/>
    <property type="match status" value="1"/>
</dbReference>
<evidence type="ECO:0000313" key="8">
    <source>
        <dbReference type="EMBL" id="MFD2673922.1"/>
    </source>
</evidence>
<gene>
    <name evidence="8" type="ORF">ACFSUQ_01185</name>
</gene>
<keyword evidence="6" id="KW-1003">Cell membrane</keyword>
<evidence type="ECO:0000256" key="1">
    <source>
        <dbReference type="ARBA" id="ARBA00004370"/>
    </source>
</evidence>
<feature type="compositionally biased region" description="Basic residues" evidence="7">
    <location>
        <begin position="277"/>
        <end position="290"/>
    </location>
</feature>
<sequence length="306" mass="33793">MTPPTTDSTQPVATASRDAETTLNRGGLRFLISRRWISYFVLLVLFAIACTWLSQWQFERRDEKVAENQYISHNFDAQPTPIAKALPSLDAFSEDQEWLPVELTGEYLVDDQLLARARPHNGLPGFEILTPLQTESGEIFIVNRGWIPTGQTQDAPDAIPAAPTGKVTVTARLKPGERSIPGRSAPAGQIATIHLPTFAENLGADRVYVGAYGLLRSESVSAEHGALTAKPELTEGNHLSYAVQWIIFAVIAAIGLVYGIREEFRERNADAPSVQRAKARQAAKRAKRTRKTDAELEDELIDAYDK</sequence>